<gene>
    <name evidence="2" type="ORF">RFH988_LOCUS33897</name>
</gene>
<protein>
    <submittedName>
        <fullName evidence="2">Uncharacterized protein</fullName>
    </submittedName>
</protein>
<keyword evidence="1" id="KW-0175">Coiled coil</keyword>
<name>A0A815JH29_9BILA</name>
<evidence type="ECO:0000313" key="3">
    <source>
        <dbReference type="Proteomes" id="UP000663882"/>
    </source>
</evidence>
<dbReference type="OrthoDB" id="10054688at2759"/>
<reference evidence="2" key="1">
    <citation type="submission" date="2021-02" db="EMBL/GenBank/DDBJ databases">
        <authorList>
            <person name="Nowell W R."/>
        </authorList>
    </citation>
    <scope>NUCLEOTIDE SEQUENCE</scope>
</reference>
<proteinExistence type="predicted"/>
<evidence type="ECO:0000256" key="1">
    <source>
        <dbReference type="SAM" id="Coils"/>
    </source>
</evidence>
<dbReference type="AlphaFoldDB" id="A0A815JH29"/>
<sequence length="139" mass="16546">MILAHEFGNEHRSGSNNRCIHCAHLQCKEGEVEEDDILVVVDEEDMIKEEIEVEEIKQEEIEVEEIKQEEIEVEEIKQEEVEVEEIKQEEIREKMIFQYPFNEQHDSNKYILPVYVNVNELPLSPVSEATIKDEIYDWE</sequence>
<accession>A0A815JH29</accession>
<feature type="coiled-coil region" evidence="1">
    <location>
        <begin position="49"/>
        <end position="93"/>
    </location>
</feature>
<organism evidence="2 3">
    <name type="scientific">Rotaria sordida</name>
    <dbReference type="NCBI Taxonomy" id="392033"/>
    <lineage>
        <taxon>Eukaryota</taxon>
        <taxon>Metazoa</taxon>
        <taxon>Spiralia</taxon>
        <taxon>Gnathifera</taxon>
        <taxon>Rotifera</taxon>
        <taxon>Eurotatoria</taxon>
        <taxon>Bdelloidea</taxon>
        <taxon>Philodinida</taxon>
        <taxon>Philodinidae</taxon>
        <taxon>Rotaria</taxon>
    </lineage>
</organism>
<evidence type="ECO:0000313" key="2">
    <source>
        <dbReference type="EMBL" id="CAF1381973.1"/>
    </source>
</evidence>
<dbReference type="Proteomes" id="UP000663882">
    <property type="component" value="Unassembled WGS sequence"/>
</dbReference>
<comment type="caution">
    <text evidence="2">The sequence shown here is derived from an EMBL/GenBank/DDBJ whole genome shotgun (WGS) entry which is preliminary data.</text>
</comment>
<dbReference type="EMBL" id="CAJNOO010004460">
    <property type="protein sequence ID" value="CAF1381973.1"/>
    <property type="molecule type" value="Genomic_DNA"/>
</dbReference>